<evidence type="ECO:0000256" key="5">
    <source>
        <dbReference type="ARBA" id="ARBA00022691"/>
    </source>
</evidence>
<dbReference type="SUPFAM" id="SSF53335">
    <property type="entry name" value="S-adenosyl-L-methionine-dependent methyltransferases"/>
    <property type="match status" value="1"/>
</dbReference>
<keyword evidence="8" id="KW-1185">Reference proteome</keyword>
<keyword evidence="3 6" id="KW-0489">Methyltransferase</keyword>
<dbReference type="HAMAP" id="MF_00735">
    <property type="entry name" value="Methyltr_PrmA"/>
    <property type="match status" value="1"/>
</dbReference>
<keyword evidence="4 6" id="KW-0808">Transferase</keyword>
<dbReference type="PANTHER" id="PTHR43648">
    <property type="entry name" value="ELECTRON TRANSFER FLAVOPROTEIN BETA SUBUNIT LYSINE METHYLTRANSFERASE"/>
    <property type="match status" value="1"/>
</dbReference>
<dbReference type="RefSeq" id="WP_330973562.1">
    <property type="nucleotide sequence ID" value="NZ_JAZGLY010000001.1"/>
</dbReference>
<comment type="catalytic activity">
    <reaction evidence="6">
        <text>L-lysyl-[protein] + 3 S-adenosyl-L-methionine = N(6),N(6),N(6)-trimethyl-L-lysyl-[protein] + 3 S-adenosyl-L-homocysteine + 3 H(+)</text>
        <dbReference type="Rhea" id="RHEA:54192"/>
        <dbReference type="Rhea" id="RHEA-COMP:9752"/>
        <dbReference type="Rhea" id="RHEA-COMP:13826"/>
        <dbReference type="ChEBI" id="CHEBI:15378"/>
        <dbReference type="ChEBI" id="CHEBI:29969"/>
        <dbReference type="ChEBI" id="CHEBI:57856"/>
        <dbReference type="ChEBI" id="CHEBI:59789"/>
        <dbReference type="ChEBI" id="CHEBI:61961"/>
    </reaction>
</comment>
<keyword evidence="7" id="KW-0689">Ribosomal protein</keyword>
<evidence type="ECO:0000313" key="8">
    <source>
        <dbReference type="Proteomes" id="UP001357452"/>
    </source>
</evidence>
<dbReference type="NCBIfam" id="NF001785">
    <property type="entry name" value="PRK00517.2-2"/>
    <property type="match status" value="1"/>
</dbReference>
<dbReference type="InterPro" id="IPR050078">
    <property type="entry name" value="Ribosomal_L11_MeTrfase_PrmA"/>
</dbReference>
<gene>
    <name evidence="6 7" type="primary">prmA</name>
    <name evidence="7" type="ORF">V2H41_02635</name>
</gene>
<keyword evidence="5 6" id="KW-0949">S-adenosyl-L-methionine</keyword>
<feature type="binding site" evidence="6">
    <location>
        <position position="121"/>
    </location>
    <ligand>
        <name>S-adenosyl-L-methionine</name>
        <dbReference type="ChEBI" id="CHEBI:59789"/>
    </ligand>
</feature>
<dbReference type="EMBL" id="JAZGLY010000001">
    <property type="protein sequence ID" value="MEE6186159.1"/>
    <property type="molecule type" value="Genomic_DNA"/>
</dbReference>
<dbReference type="InterPro" id="IPR029063">
    <property type="entry name" value="SAM-dependent_MTases_sf"/>
</dbReference>
<evidence type="ECO:0000256" key="1">
    <source>
        <dbReference type="ARBA" id="ARBA00009741"/>
    </source>
</evidence>
<comment type="function">
    <text evidence="6">Methylates ribosomal protein L11.</text>
</comment>
<evidence type="ECO:0000256" key="6">
    <source>
        <dbReference type="HAMAP-Rule" id="MF_00735"/>
    </source>
</evidence>
<reference evidence="7 8" key="1">
    <citation type="submission" date="2024-01" db="EMBL/GenBank/DDBJ databases">
        <title>Niabella digestum sp. nov., isolated from waste digestion system.</title>
        <authorList>
            <person name="Zhang L."/>
        </authorList>
    </citation>
    <scope>NUCLEOTIDE SEQUENCE [LARGE SCALE GENOMIC DNA]</scope>
    <source>
        <strain evidence="7 8">A18</strain>
    </source>
</reference>
<feature type="binding site" evidence="6">
    <location>
        <position position="142"/>
    </location>
    <ligand>
        <name>S-adenosyl-L-methionine</name>
        <dbReference type="ChEBI" id="CHEBI:59789"/>
    </ligand>
</feature>
<proteinExistence type="inferred from homology"/>
<protein>
    <recommendedName>
        <fullName evidence="6">Ribosomal protein L11 methyltransferase</fullName>
        <shortName evidence="6">L11 Mtase</shortName>
        <ecNumber evidence="6">2.1.1.-</ecNumber>
    </recommendedName>
</protein>
<organism evidence="7 8">
    <name type="scientific">Niabella digestorum</name>
    <dbReference type="NCBI Taxonomy" id="3117701"/>
    <lineage>
        <taxon>Bacteria</taxon>
        <taxon>Pseudomonadati</taxon>
        <taxon>Bacteroidota</taxon>
        <taxon>Chitinophagia</taxon>
        <taxon>Chitinophagales</taxon>
        <taxon>Chitinophagaceae</taxon>
        <taxon>Niabella</taxon>
    </lineage>
</organism>
<dbReference type="CDD" id="cd02440">
    <property type="entry name" value="AdoMet_MTases"/>
    <property type="match status" value="1"/>
</dbReference>
<dbReference type="EC" id="2.1.1.-" evidence="6"/>
<evidence type="ECO:0000256" key="3">
    <source>
        <dbReference type="ARBA" id="ARBA00022603"/>
    </source>
</evidence>
<comment type="caution">
    <text evidence="7">The sequence shown here is derived from an EMBL/GenBank/DDBJ whole genome shotgun (WGS) entry which is preliminary data.</text>
</comment>
<comment type="similarity">
    <text evidence="1 6">Belongs to the methyltransferase superfamily. PrmA family.</text>
</comment>
<dbReference type="GO" id="GO:0008168">
    <property type="term" value="F:methyltransferase activity"/>
    <property type="evidence" value="ECO:0007669"/>
    <property type="project" value="UniProtKB-KW"/>
</dbReference>
<evidence type="ECO:0000256" key="2">
    <source>
        <dbReference type="ARBA" id="ARBA00022490"/>
    </source>
</evidence>
<dbReference type="PIRSF" id="PIRSF000401">
    <property type="entry name" value="RPL11_MTase"/>
    <property type="match status" value="1"/>
</dbReference>
<dbReference type="InterPro" id="IPR004498">
    <property type="entry name" value="Ribosomal_PrmA_MeTrfase"/>
</dbReference>
<comment type="subcellular location">
    <subcellularLocation>
        <location evidence="6">Cytoplasm</location>
    </subcellularLocation>
</comment>
<dbReference type="PANTHER" id="PTHR43648:SF1">
    <property type="entry name" value="ELECTRON TRANSFER FLAVOPROTEIN BETA SUBUNIT LYSINE METHYLTRANSFERASE"/>
    <property type="match status" value="1"/>
</dbReference>
<feature type="binding site" evidence="6">
    <location>
        <position position="205"/>
    </location>
    <ligand>
        <name>S-adenosyl-L-methionine</name>
        <dbReference type="ChEBI" id="CHEBI:59789"/>
    </ligand>
</feature>
<dbReference type="GO" id="GO:0005840">
    <property type="term" value="C:ribosome"/>
    <property type="evidence" value="ECO:0007669"/>
    <property type="project" value="UniProtKB-KW"/>
</dbReference>
<dbReference type="GO" id="GO:0032259">
    <property type="term" value="P:methylation"/>
    <property type="evidence" value="ECO:0007669"/>
    <property type="project" value="UniProtKB-KW"/>
</dbReference>
<dbReference type="Gene3D" id="3.40.50.150">
    <property type="entry name" value="Vaccinia Virus protein VP39"/>
    <property type="match status" value="1"/>
</dbReference>
<feature type="binding site" evidence="6">
    <location>
        <position position="164"/>
    </location>
    <ligand>
        <name>S-adenosyl-L-methionine</name>
        <dbReference type="ChEBI" id="CHEBI:59789"/>
    </ligand>
</feature>
<evidence type="ECO:0000256" key="4">
    <source>
        <dbReference type="ARBA" id="ARBA00022679"/>
    </source>
</evidence>
<accession>A0ABU7RDU6</accession>
<dbReference type="Pfam" id="PF06325">
    <property type="entry name" value="PrmA"/>
    <property type="match status" value="1"/>
</dbReference>
<keyword evidence="2 6" id="KW-0963">Cytoplasm</keyword>
<sequence>MHIQITFNNISDTIKELLIAELADIAEGFEETDTDLHAFFMKEKYDREAVTSLAALHNITFTENEIAPQNWNALWESNFEPVIVENFVGVRAFFHAPIPDVQHEIIITPKMSFGTGHHATTYLMIQQMQQIDFKGKTVFDFGTGTGILAILAAKLGAQQITANDIDEWSIQNARENFEANNVTDIRLVHSDSGMMAEHFDIILANINRNVLLENISHLSNQLNNNGLLILSGILREDIAIIEQCCKNNHLSLSGQAEKSNWMCLSFKKL</sequence>
<name>A0ABU7RDU6_9BACT</name>
<keyword evidence="7" id="KW-0687">Ribonucleoprotein</keyword>
<dbReference type="Proteomes" id="UP001357452">
    <property type="component" value="Unassembled WGS sequence"/>
</dbReference>
<evidence type="ECO:0000313" key="7">
    <source>
        <dbReference type="EMBL" id="MEE6186159.1"/>
    </source>
</evidence>